<gene>
    <name evidence="3" type="ORF">BN1723_017050</name>
</gene>
<evidence type="ECO:0000313" key="4">
    <source>
        <dbReference type="Proteomes" id="UP000045706"/>
    </source>
</evidence>
<evidence type="ECO:0000256" key="1">
    <source>
        <dbReference type="ARBA" id="ARBA00022801"/>
    </source>
</evidence>
<dbReference type="AlphaFoldDB" id="A0A0G4KHJ5"/>
<sequence>MSHLFGRQVIRTNDREYMEVIVRNSQSVIFLPRLPKAAERILVSHNRDTLNLFKDYVTSYASQHLSGSPDNVLPFTKTTVGAHEPTKAQVPFDRTPSPSIRSTFAALSGHTDESLSSVHDLCSTVRAGVFLEEATIPHVPVYPIDSDERLNAYIYDFFKHGDLVALTRDNRIKGGDVWFFLKDFSVVLATIVTSLTNYMRADADAEELGELDEGVAEDE</sequence>
<accession>A0A0G4KHJ5</accession>
<dbReference type="Proteomes" id="UP000045706">
    <property type="component" value="Unassembled WGS sequence"/>
</dbReference>
<dbReference type="EMBL" id="CVQI01000214">
    <property type="protein sequence ID" value="CRJ92342.1"/>
    <property type="molecule type" value="Genomic_DNA"/>
</dbReference>
<dbReference type="PANTHER" id="PTHR44533">
    <property type="entry name" value="DEAD/H RNA HELICASE, PUTATIVE-RELATED"/>
    <property type="match status" value="1"/>
</dbReference>
<proteinExistence type="predicted"/>
<feature type="non-terminal residue" evidence="3">
    <location>
        <position position="219"/>
    </location>
</feature>
<dbReference type="InterPro" id="IPR052431">
    <property type="entry name" value="SKI2_subfamily_helicases"/>
</dbReference>
<evidence type="ECO:0000256" key="2">
    <source>
        <dbReference type="ARBA" id="ARBA00022806"/>
    </source>
</evidence>
<dbReference type="GO" id="GO:0004386">
    <property type="term" value="F:helicase activity"/>
    <property type="evidence" value="ECO:0007669"/>
    <property type="project" value="UniProtKB-KW"/>
</dbReference>
<name>A0A0G4KHJ5_VERLO</name>
<dbReference type="GO" id="GO:0005737">
    <property type="term" value="C:cytoplasm"/>
    <property type="evidence" value="ECO:0007669"/>
    <property type="project" value="TreeGrafter"/>
</dbReference>
<organism evidence="3 4">
    <name type="scientific">Verticillium longisporum</name>
    <name type="common">Verticillium dahliae var. longisporum</name>
    <dbReference type="NCBI Taxonomy" id="100787"/>
    <lineage>
        <taxon>Eukaryota</taxon>
        <taxon>Fungi</taxon>
        <taxon>Dikarya</taxon>
        <taxon>Ascomycota</taxon>
        <taxon>Pezizomycotina</taxon>
        <taxon>Sordariomycetes</taxon>
        <taxon>Hypocreomycetidae</taxon>
        <taxon>Glomerellales</taxon>
        <taxon>Plectosphaerellaceae</taxon>
        <taxon>Verticillium</taxon>
    </lineage>
</organism>
<keyword evidence="2" id="KW-0347">Helicase</keyword>
<dbReference type="PANTHER" id="PTHR44533:SF4">
    <property type="entry name" value="DEAD_H RNA HELICASE, PUTATIVE-RELATED"/>
    <property type="match status" value="1"/>
</dbReference>
<keyword evidence="1" id="KW-0378">Hydrolase</keyword>
<keyword evidence="2" id="KW-0067">ATP-binding</keyword>
<keyword evidence="2" id="KW-0547">Nucleotide-binding</keyword>
<dbReference type="GO" id="GO:0016787">
    <property type="term" value="F:hydrolase activity"/>
    <property type="evidence" value="ECO:0007669"/>
    <property type="project" value="UniProtKB-KW"/>
</dbReference>
<protein>
    <submittedName>
        <fullName evidence="3">Uncharacterized protein</fullName>
    </submittedName>
</protein>
<reference evidence="4" key="1">
    <citation type="submission" date="2015-05" db="EMBL/GenBank/DDBJ databases">
        <authorList>
            <person name="Fogelqvist Johan"/>
        </authorList>
    </citation>
    <scope>NUCLEOTIDE SEQUENCE [LARGE SCALE GENOMIC DNA]</scope>
</reference>
<evidence type="ECO:0000313" key="3">
    <source>
        <dbReference type="EMBL" id="CRJ92342.1"/>
    </source>
</evidence>